<dbReference type="RefSeq" id="WP_090851748.1">
    <property type="nucleotide sequence ID" value="NZ_FMZM01000002.1"/>
</dbReference>
<dbReference type="OrthoDB" id="3788292at2"/>
<sequence>MSTQSQYLITAVIDGAPTGAWDTRSGGESTADITKRRPGGTTKEKTYASRPTTGAVTIGRGYERERDIELGRRLRTRNGRARVVITEQPLDDDGLPWGKPTIFIGRLSSINTGDVDSNSDEPRDCELVAEIEEVA</sequence>
<protein>
    <recommendedName>
        <fullName evidence="3">Phage tail tube protein</fullName>
    </recommendedName>
</protein>
<name>A0A1G6LSJ2_9ACTN</name>
<reference evidence="1 2" key="1">
    <citation type="submission" date="2016-10" db="EMBL/GenBank/DDBJ databases">
        <authorList>
            <person name="de Groot N.N."/>
        </authorList>
    </citation>
    <scope>NUCLEOTIDE SEQUENCE [LARGE SCALE GENOMIC DNA]</scope>
    <source>
        <strain evidence="1 2">CGMCC 4.6858</strain>
    </source>
</reference>
<dbReference type="EMBL" id="FMZM01000002">
    <property type="protein sequence ID" value="SDC46220.1"/>
    <property type="molecule type" value="Genomic_DNA"/>
</dbReference>
<dbReference type="STRING" id="1045774.SAMN05421872_102347"/>
<accession>A0A1G6LSJ2</accession>
<organism evidence="1 2">
    <name type="scientific">Nocardioides lianchengensis</name>
    <dbReference type="NCBI Taxonomy" id="1045774"/>
    <lineage>
        <taxon>Bacteria</taxon>
        <taxon>Bacillati</taxon>
        <taxon>Actinomycetota</taxon>
        <taxon>Actinomycetes</taxon>
        <taxon>Propionibacteriales</taxon>
        <taxon>Nocardioidaceae</taxon>
        <taxon>Nocardioides</taxon>
    </lineage>
</organism>
<dbReference type="AlphaFoldDB" id="A0A1G6LSJ2"/>
<keyword evidence="2" id="KW-1185">Reference proteome</keyword>
<evidence type="ECO:0000313" key="2">
    <source>
        <dbReference type="Proteomes" id="UP000199034"/>
    </source>
</evidence>
<dbReference type="Proteomes" id="UP000199034">
    <property type="component" value="Unassembled WGS sequence"/>
</dbReference>
<evidence type="ECO:0008006" key="3">
    <source>
        <dbReference type="Google" id="ProtNLM"/>
    </source>
</evidence>
<proteinExistence type="predicted"/>
<gene>
    <name evidence="1" type="ORF">SAMN05421872_102347</name>
</gene>
<evidence type="ECO:0000313" key="1">
    <source>
        <dbReference type="EMBL" id="SDC46220.1"/>
    </source>
</evidence>